<keyword evidence="1" id="KW-1133">Transmembrane helix</keyword>
<accession>A0A1F5T8K5</accession>
<dbReference type="Proteomes" id="UP000178656">
    <property type="component" value="Unassembled WGS sequence"/>
</dbReference>
<keyword evidence="1" id="KW-0812">Transmembrane</keyword>
<evidence type="ECO:0000313" key="2">
    <source>
        <dbReference type="EMBL" id="OGF35288.1"/>
    </source>
</evidence>
<organism evidence="2 3">
    <name type="scientific">Candidatus Falkowbacteria bacterium RIFOXYC2_FULL_48_21</name>
    <dbReference type="NCBI Taxonomy" id="1798005"/>
    <lineage>
        <taxon>Bacteria</taxon>
        <taxon>Candidatus Falkowiibacteriota</taxon>
    </lineage>
</organism>
<evidence type="ECO:0000313" key="3">
    <source>
        <dbReference type="Proteomes" id="UP000178656"/>
    </source>
</evidence>
<keyword evidence="1" id="KW-0472">Membrane</keyword>
<dbReference type="AlphaFoldDB" id="A0A1F5T8K5"/>
<reference evidence="2 3" key="1">
    <citation type="journal article" date="2016" name="Nat. Commun.">
        <title>Thousands of microbial genomes shed light on interconnected biogeochemical processes in an aquifer system.</title>
        <authorList>
            <person name="Anantharaman K."/>
            <person name="Brown C.T."/>
            <person name="Hug L.A."/>
            <person name="Sharon I."/>
            <person name="Castelle C.J."/>
            <person name="Probst A.J."/>
            <person name="Thomas B.C."/>
            <person name="Singh A."/>
            <person name="Wilkins M.J."/>
            <person name="Karaoz U."/>
            <person name="Brodie E.L."/>
            <person name="Williams K.H."/>
            <person name="Hubbard S.S."/>
            <person name="Banfield J.F."/>
        </authorList>
    </citation>
    <scope>NUCLEOTIDE SEQUENCE [LARGE SCALE GENOMIC DNA]</scope>
</reference>
<gene>
    <name evidence="2" type="ORF">A2482_01915</name>
</gene>
<proteinExistence type="predicted"/>
<feature type="transmembrane region" description="Helical" evidence="1">
    <location>
        <begin position="38"/>
        <end position="63"/>
    </location>
</feature>
<protein>
    <submittedName>
        <fullName evidence="2">Uncharacterized protein</fullName>
    </submittedName>
</protein>
<sequence>MIDQTTGASMDNETFSHRLDEHWRRDMDELTREMSREPAGFCDCLVGVGMLGLYLIFLPIIWLNEKIGKEK</sequence>
<evidence type="ECO:0000256" key="1">
    <source>
        <dbReference type="SAM" id="Phobius"/>
    </source>
</evidence>
<name>A0A1F5T8K5_9BACT</name>
<comment type="caution">
    <text evidence="2">The sequence shown here is derived from an EMBL/GenBank/DDBJ whole genome shotgun (WGS) entry which is preliminary data.</text>
</comment>
<dbReference type="EMBL" id="MFGM01000053">
    <property type="protein sequence ID" value="OGF35288.1"/>
    <property type="molecule type" value="Genomic_DNA"/>
</dbReference>